<protein>
    <submittedName>
        <fullName evidence="1">Uncharacterized protein</fullName>
    </submittedName>
</protein>
<evidence type="ECO:0000313" key="2">
    <source>
        <dbReference type="Proteomes" id="UP000688137"/>
    </source>
</evidence>
<organism evidence="1 2">
    <name type="scientific">Paramecium primaurelia</name>
    <dbReference type="NCBI Taxonomy" id="5886"/>
    <lineage>
        <taxon>Eukaryota</taxon>
        <taxon>Sar</taxon>
        <taxon>Alveolata</taxon>
        <taxon>Ciliophora</taxon>
        <taxon>Intramacronucleata</taxon>
        <taxon>Oligohymenophorea</taxon>
        <taxon>Peniculida</taxon>
        <taxon>Parameciidae</taxon>
        <taxon>Paramecium</taxon>
    </lineage>
</organism>
<dbReference type="EMBL" id="CAJJDM010000011">
    <property type="protein sequence ID" value="CAD8050367.1"/>
    <property type="molecule type" value="Genomic_DNA"/>
</dbReference>
<name>A0A8S1K6F1_PARPR</name>
<evidence type="ECO:0000313" key="1">
    <source>
        <dbReference type="EMBL" id="CAD8050367.1"/>
    </source>
</evidence>
<proteinExistence type="predicted"/>
<comment type="caution">
    <text evidence="1">The sequence shown here is derived from an EMBL/GenBank/DDBJ whole genome shotgun (WGS) entry which is preliminary data.</text>
</comment>
<dbReference type="Proteomes" id="UP000688137">
    <property type="component" value="Unassembled WGS sequence"/>
</dbReference>
<accession>A0A8S1K6F1</accession>
<keyword evidence="2" id="KW-1185">Reference proteome</keyword>
<reference evidence="1" key="1">
    <citation type="submission" date="2021-01" db="EMBL/GenBank/DDBJ databases">
        <authorList>
            <consortium name="Genoscope - CEA"/>
            <person name="William W."/>
        </authorList>
    </citation>
    <scope>NUCLEOTIDE SEQUENCE</scope>
</reference>
<sequence length="212" mass="25277">MFYIFYSSSRYQFSEQSQLYINLQILLDQYLQWTYCICFSNQSTQILLHYQLLMLMQNFLKMIIIFQDQHLLCFVYSFVIQWSTLSSSKKTIFWAPGIENSRLRNLLYYYPPDVHQGHVIARLGESINLEFLSAYEINTARFWMWDIDDRKQTDLVLTVAPDRMTEIVIYDGNAQVKILPIQNLLYANTCCKTRLIGFRNMPIIKIQAFYAF</sequence>
<dbReference type="AlphaFoldDB" id="A0A8S1K6F1"/>
<gene>
    <name evidence="1" type="ORF">PPRIM_AZ9-3.1.T0140474</name>
</gene>